<reference evidence="3" key="1">
    <citation type="submission" date="2023-04" db="EMBL/GenBank/DDBJ databases">
        <title>Comparative genomic analysis of Cohnella hashimotonis sp. nov., isolated from the International Space Station.</title>
        <authorList>
            <person name="Venkateswaran K."/>
            <person name="Simpson A."/>
        </authorList>
    </citation>
    <scope>NUCLEOTIDE SEQUENCE</scope>
    <source>
        <strain evidence="3">F6_2S_P_1</strain>
    </source>
</reference>
<comment type="caution">
    <text evidence="3">The sequence shown here is derived from an EMBL/GenBank/DDBJ whole genome shotgun (WGS) entry which is preliminary data.</text>
</comment>
<gene>
    <name evidence="3" type="ORF">KB449_26295</name>
</gene>
<dbReference type="Proteomes" id="UP001161691">
    <property type="component" value="Unassembled WGS sequence"/>
</dbReference>
<keyword evidence="2" id="KW-0732">Signal</keyword>
<feature type="signal peptide" evidence="2">
    <location>
        <begin position="1"/>
        <end position="21"/>
    </location>
</feature>
<name>A0ABT6TRR3_9BACL</name>
<proteinExistence type="predicted"/>
<dbReference type="RefSeq" id="WP_282911203.1">
    <property type="nucleotide sequence ID" value="NZ_JAGRPV010000001.1"/>
</dbReference>
<evidence type="ECO:0008006" key="5">
    <source>
        <dbReference type="Google" id="ProtNLM"/>
    </source>
</evidence>
<dbReference type="EMBL" id="JAGRPV010000001">
    <property type="protein sequence ID" value="MDI4648492.1"/>
    <property type="molecule type" value="Genomic_DNA"/>
</dbReference>
<accession>A0ABT6TRR3</accession>
<evidence type="ECO:0000256" key="2">
    <source>
        <dbReference type="SAM" id="SignalP"/>
    </source>
</evidence>
<feature type="region of interest" description="Disordered" evidence="1">
    <location>
        <begin position="231"/>
        <end position="250"/>
    </location>
</feature>
<feature type="chain" id="PRO_5046272355" description="Sporulation protein" evidence="2">
    <location>
        <begin position="22"/>
        <end position="250"/>
    </location>
</feature>
<evidence type="ECO:0000313" key="4">
    <source>
        <dbReference type="Proteomes" id="UP001161691"/>
    </source>
</evidence>
<evidence type="ECO:0000256" key="1">
    <source>
        <dbReference type="SAM" id="MobiDB-lite"/>
    </source>
</evidence>
<dbReference type="PROSITE" id="PS51257">
    <property type="entry name" value="PROKAR_LIPOPROTEIN"/>
    <property type="match status" value="1"/>
</dbReference>
<sequence length="250" mass="27021">MNKRRCANVCLLAAALTGALGGCNYKAHHQQSANDYGSRTANDPKMSGVRAYSHVVTDPRAHDNRYFEYSSALSYRLSNVPGVSSAIVMLTDKNAYVGITTDQTATGIRSHGGLRTREQDNTGTTEGVYNVDTGSNSWDLTKIVTPYNSSFSHKDISDLSTEFRQTLANEVRKMAPNVNGVHISANMEYMNQLLGYAKASWDGQPLAPLTPGFNKLAKYIFAAGNDVPTPIPEPTARGVGRSGQSANARP</sequence>
<keyword evidence="4" id="KW-1185">Reference proteome</keyword>
<organism evidence="3 4">
    <name type="scientific">Cohnella hashimotonis</name>
    <dbReference type="NCBI Taxonomy" id="2826895"/>
    <lineage>
        <taxon>Bacteria</taxon>
        <taxon>Bacillati</taxon>
        <taxon>Bacillota</taxon>
        <taxon>Bacilli</taxon>
        <taxon>Bacillales</taxon>
        <taxon>Paenibacillaceae</taxon>
        <taxon>Cohnella</taxon>
    </lineage>
</organism>
<protein>
    <recommendedName>
        <fullName evidence="5">Sporulation protein</fullName>
    </recommendedName>
</protein>
<evidence type="ECO:0000313" key="3">
    <source>
        <dbReference type="EMBL" id="MDI4648492.1"/>
    </source>
</evidence>